<keyword evidence="2" id="KW-0472">Membrane</keyword>
<feature type="repeat" description="TPR" evidence="1">
    <location>
        <begin position="556"/>
        <end position="589"/>
    </location>
</feature>
<dbReference type="InterPro" id="IPR011990">
    <property type="entry name" value="TPR-like_helical_dom_sf"/>
</dbReference>
<feature type="transmembrane region" description="Helical" evidence="2">
    <location>
        <begin position="20"/>
        <end position="42"/>
    </location>
</feature>
<dbReference type="RefSeq" id="WP_011585743.1">
    <property type="nucleotide sequence ID" value="NC_008255.1"/>
</dbReference>
<dbReference type="InterPro" id="IPR019734">
    <property type="entry name" value="TPR_rpt"/>
</dbReference>
<dbReference type="EMBL" id="CP000383">
    <property type="protein sequence ID" value="ABG59629.1"/>
    <property type="molecule type" value="Genomic_DNA"/>
</dbReference>
<evidence type="ECO:0000313" key="4">
    <source>
        <dbReference type="Proteomes" id="UP000001822"/>
    </source>
</evidence>
<protein>
    <submittedName>
        <fullName evidence="3">Uncharacterized protein</fullName>
    </submittedName>
</protein>
<feature type="transmembrane region" description="Helical" evidence="2">
    <location>
        <begin position="48"/>
        <end position="65"/>
    </location>
</feature>
<dbReference type="OrthoDB" id="174931at2"/>
<evidence type="ECO:0000313" key="3">
    <source>
        <dbReference type="EMBL" id="ABG59629.1"/>
    </source>
</evidence>
<feature type="transmembrane region" description="Helical" evidence="2">
    <location>
        <begin position="85"/>
        <end position="108"/>
    </location>
</feature>
<reference evidence="3 4" key="1">
    <citation type="journal article" date="2007" name="Appl. Environ. Microbiol.">
        <title>Genome sequence of the cellulolytic gliding bacterium Cytophaga hutchinsonii.</title>
        <authorList>
            <person name="Xie G."/>
            <person name="Bruce D.C."/>
            <person name="Challacombe J.F."/>
            <person name="Chertkov O."/>
            <person name="Detter J.C."/>
            <person name="Gilna P."/>
            <person name="Han C.S."/>
            <person name="Lucas S."/>
            <person name="Misra M."/>
            <person name="Myers G.L."/>
            <person name="Richardson P."/>
            <person name="Tapia R."/>
            <person name="Thayer N."/>
            <person name="Thompson L.S."/>
            <person name="Brettin T.S."/>
            <person name="Henrissat B."/>
            <person name="Wilson D.B."/>
            <person name="McBride M.J."/>
        </authorList>
    </citation>
    <scope>NUCLEOTIDE SEQUENCE [LARGE SCALE GENOMIC DNA]</scope>
    <source>
        <strain evidence="4">ATCC 33406 / DSM 1761 / CIP 103989 / NBRC 15051 / NCIMB 9469 / D465</strain>
    </source>
</reference>
<sequence>MKKYTTYKKIEEPYFNFSELLGFPILPICAIAFLSFGMLFFFGLIPMLVANGIIAVFLTAAYHGLKNASPNGSRNATHTGLFDLLSLLTSFLVILAVILITNVGAYIIVTFQQTGVFYDIYFYIWLFVVLAIPVIYFVVLELKYQFDQYYQAAHFTTLPLTIIHDYELLTCAESVTFLNTKKKFMTHVSVTERNHLEHIGKLANLSVSERNKYLYQPVFNETIHIPIGTDRLQISWYSVIEDAYYKDEINFPFEKLAYEENKYPTNIPKFLRGQKTDRVTLSILKGGKIQLFNKHTDIIDRVTLKSMDAAAEARTDLQHAAAAIYGKKELSAQSNKIRQSNEIDARAELADYRCSWQITGTGLEGHNIEIKDVRNNYTTSKAIPFNTFEERRLPVFFEIDYHKISWVNIHVDAEKLYSLIQTFGTVKPTLTFDFQLDPENGDATMRLKLNDAFVPFTAWEKEVNEYRLKDVKETLSEKKDFIVKNNFLKNIYEAIVEKAYTKAEQLCKEALEQYPYFPMIYFYEARLLWYAQGFEASYAQENYFLDKTKTEPYAFAQIYNHYGCLYDEEKRYTEALARFEKAYAAYPQQLFYLVNMAEIHYKMKDARQALHYAEECIKKQFTTDMVAEIIANKGVLV</sequence>
<evidence type="ECO:0000256" key="2">
    <source>
        <dbReference type="SAM" id="Phobius"/>
    </source>
</evidence>
<dbReference type="AlphaFoldDB" id="A0A6N4STC8"/>
<keyword evidence="2" id="KW-0812">Transmembrane</keyword>
<keyword evidence="4" id="KW-1185">Reference proteome</keyword>
<dbReference type="KEGG" id="chu:CHU_2371"/>
<gene>
    <name evidence="3" type="ordered locus">CHU_2371</name>
</gene>
<name>A0A6N4STC8_CYTH3</name>
<keyword evidence="2" id="KW-1133">Transmembrane helix</keyword>
<dbReference type="SUPFAM" id="SSF48452">
    <property type="entry name" value="TPR-like"/>
    <property type="match status" value="1"/>
</dbReference>
<accession>A0A6N4STC8</accession>
<dbReference type="Proteomes" id="UP000001822">
    <property type="component" value="Chromosome"/>
</dbReference>
<dbReference type="Gene3D" id="1.25.40.10">
    <property type="entry name" value="Tetratricopeptide repeat domain"/>
    <property type="match status" value="1"/>
</dbReference>
<organism evidence="3 4">
    <name type="scientific">Cytophaga hutchinsonii (strain ATCC 33406 / DSM 1761 / CIP 103989 / NBRC 15051 / NCIMB 9469 / D465)</name>
    <dbReference type="NCBI Taxonomy" id="269798"/>
    <lineage>
        <taxon>Bacteria</taxon>
        <taxon>Pseudomonadati</taxon>
        <taxon>Bacteroidota</taxon>
        <taxon>Cytophagia</taxon>
        <taxon>Cytophagales</taxon>
        <taxon>Cytophagaceae</taxon>
        <taxon>Cytophaga</taxon>
    </lineage>
</organism>
<feature type="transmembrane region" description="Helical" evidence="2">
    <location>
        <begin position="120"/>
        <end position="140"/>
    </location>
</feature>
<evidence type="ECO:0000256" key="1">
    <source>
        <dbReference type="PROSITE-ProRule" id="PRU00339"/>
    </source>
</evidence>
<proteinExistence type="predicted"/>
<keyword evidence="1" id="KW-0802">TPR repeat</keyword>
<dbReference type="PROSITE" id="PS50005">
    <property type="entry name" value="TPR"/>
    <property type="match status" value="1"/>
</dbReference>